<dbReference type="GO" id="GO:0006351">
    <property type="term" value="P:DNA-templated transcription"/>
    <property type="evidence" value="ECO:0007669"/>
    <property type="project" value="InterPro"/>
</dbReference>
<organism evidence="3 4">
    <name type="scientific">Polypedilum vanderplanki</name>
    <name type="common">Sleeping chironomid midge</name>
    <dbReference type="NCBI Taxonomy" id="319348"/>
    <lineage>
        <taxon>Eukaryota</taxon>
        <taxon>Metazoa</taxon>
        <taxon>Ecdysozoa</taxon>
        <taxon>Arthropoda</taxon>
        <taxon>Hexapoda</taxon>
        <taxon>Insecta</taxon>
        <taxon>Pterygota</taxon>
        <taxon>Neoptera</taxon>
        <taxon>Endopterygota</taxon>
        <taxon>Diptera</taxon>
        <taxon>Nematocera</taxon>
        <taxon>Chironomoidea</taxon>
        <taxon>Chironomidae</taxon>
        <taxon>Chironominae</taxon>
        <taxon>Polypedilum</taxon>
        <taxon>Polypedilum</taxon>
    </lineage>
</organism>
<keyword evidence="1" id="KW-0479">Metal-binding</keyword>
<evidence type="ECO:0000313" key="3">
    <source>
        <dbReference type="EMBL" id="KAG5681057.1"/>
    </source>
</evidence>
<reference evidence="3" key="1">
    <citation type="submission" date="2021-03" db="EMBL/GenBank/DDBJ databases">
        <title>Chromosome level genome of the anhydrobiotic midge Polypedilum vanderplanki.</title>
        <authorList>
            <person name="Yoshida Y."/>
            <person name="Kikawada T."/>
            <person name="Gusev O."/>
        </authorList>
    </citation>
    <scope>NUCLEOTIDE SEQUENCE</scope>
    <source>
        <strain evidence="3">NIAS01</strain>
        <tissue evidence="3">Whole body or cell culture</tissue>
    </source>
</reference>
<dbReference type="InterPro" id="IPR006591">
    <property type="entry name" value="RNAP_P/RPABC4"/>
</dbReference>
<dbReference type="InterPro" id="IPR029040">
    <property type="entry name" value="RPABC4/Spt4"/>
</dbReference>
<comment type="caution">
    <text evidence="3">The sequence shown here is derived from an EMBL/GenBank/DDBJ whole genome shotgun (WGS) entry which is preliminary data.</text>
</comment>
<dbReference type="EMBL" id="JADBJN010000001">
    <property type="protein sequence ID" value="KAG5681057.1"/>
    <property type="molecule type" value="Genomic_DNA"/>
</dbReference>
<keyword evidence="4" id="KW-1185">Reference proteome</keyword>
<protein>
    <submittedName>
        <fullName evidence="3">Uncharacterized protein</fullName>
    </submittedName>
</protein>
<dbReference type="AlphaFoldDB" id="A0A9J6CFU0"/>
<dbReference type="GO" id="GO:0003677">
    <property type="term" value="F:DNA binding"/>
    <property type="evidence" value="ECO:0007669"/>
    <property type="project" value="InterPro"/>
</dbReference>
<dbReference type="SMART" id="SM00659">
    <property type="entry name" value="RPOLCX"/>
    <property type="match status" value="1"/>
</dbReference>
<sequence>MDNSVEFYEEFNQETPIQAEQPREISKLPYSCAACQHITELNKYQSPACENCGHNILYKTRNKKFALVFDGR</sequence>
<dbReference type="SUPFAM" id="SSF63393">
    <property type="entry name" value="RNA polymerase subunits"/>
    <property type="match status" value="1"/>
</dbReference>
<accession>A0A9J6CFU0</accession>
<dbReference type="GO" id="GO:0003899">
    <property type="term" value="F:DNA-directed RNA polymerase activity"/>
    <property type="evidence" value="ECO:0007669"/>
    <property type="project" value="InterPro"/>
</dbReference>
<gene>
    <name evidence="3" type="ORF">PVAND_010523</name>
</gene>
<evidence type="ECO:0000313" key="4">
    <source>
        <dbReference type="Proteomes" id="UP001107558"/>
    </source>
</evidence>
<dbReference type="Pfam" id="PF03604">
    <property type="entry name" value="Zn_ribbon_RPAB4"/>
    <property type="match status" value="1"/>
</dbReference>
<dbReference type="Proteomes" id="UP001107558">
    <property type="component" value="Chromosome 1"/>
</dbReference>
<keyword evidence="2" id="KW-0862">Zinc</keyword>
<evidence type="ECO:0000256" key="2">
    <source>
        <dbReference type="ARBA" id="ARBA00022833"/>
    </source>
</evidence>
<name>A0A9J6CFU0_POLVA</name>
<evidence type="ECO:0000256" key="1">
    <source>
        <dbReference type="ARBA" id="ARBA00022723"/>
    </source>
</evidence>
<dbReference type="Gene3D" id="2.20.28.30">
    <property type="entry name" value="RNA polymerase ii, chain L"/>
    <property type="match status" value="1"/>
</dbReference>
<proteinExistence type="predicted"/>
<dbReference type="GO" id="GO:0046872">
    <property type="term" value="F:metal ion binding"/>
    <property type="evidence" value="ECO:0007669"/>
    <property type="project" value="UniProtKB-KW"/>
</dbReference>